<accession>A0A388JSG9</accession>
<proteinExistence type="predicted"/>
<dbReference type="EMBL" id="BFEA01000014">
    <property type="protein sequence ID" value="GBG60764.1"/>
    <property type="molecule type" value="Genomic_DNA"/>
</dbReference>
<keyword evidence="3" id="KW-1185">Reference proteome</keyword>
<feature type="compositionally biased region" description="Basic and acidic residues" evidence="1">
    <location>
        <begin position="52"/>
        <end position="62"/>
    </location>
</feature>
<feature type="region of interest" description="Disordered" evidence="1">
    <location>
        <begin position="75"/>
        <end position="105"/>
    </location>
</feature>
<organism evidence="2 3">
    <name type="scientific">Chara braunii</name>
    <name type="common">Braun's stonewort</name>
    <dbReference type="NCBI Taxonomy" id="69332"/>
    <lineage>
        <taxon>Eukaryota</taxon>
        <taxon>Viridiplantae</taxon>
        <taxon>Streptophyta</taxon>
        <taxon>Charophyceae</taxon>
        <taxon>Charales</taxon>
        <taxon>Characeae</taxon>
        <taxon>Chara</taxon>
    </lineage>
</organism>
<sequence>MLKLYIENQKNTGKALAFVFLKSSRSAQTRLQASMDLGSEFPKNRPCYGNQGEKEVSPSRLEEVRAEEHFQRRAGKEVEVEVEARRKEGSSPEGCGPDGGRFEEEEVEEVEEVGGCETGPGSAGRWDFMKVIEKIRSGIAPDAGGVKNVLPSSTIELVEQSFCRWEA</sequence>
<feature type="compositionally biased region" description="Basic and acidic residues" evidence="1">
    <location>
        <begin position="75"/>
        <end position="90"/>
    </location>
</feature>
<name>A0A388JSG9_CHABU</name>
<reference evidence="2 3" key="1">
    <citation type="journal article" date="2018" name="Cell">
        <title>The Chara Genome: Secondary Complexity and Implications for Plant Terrestrialization.</title>
        <authorList>
            <person name="Nishiyama T."/>
            <person name="Sakayama H."/>
            <person name="Vries J.D."/>
            <person name="Buschmann H."/>
            <person name="Saint-Marcoux D."/>
            <person name="Ullrich K.K."/>
            <person name="Haas F.B."/>
            <person name="Vanderstraeten L."/>
            <person name="Becker D."/>
            <person name="Lang D."/>
            <person name="Vosolsobe S."/>
            <person name="Rombauts S."/>
            <person name="Wilhelmsson P.K.I."/>
            <person name="Janitza P."/>
            <person name="Kern R."/>
            <person name="Heyl A."/>
            <person name="Rumpler F."/>
            <person name="Villalobos L.I.A.C."/>
            <person name="Clay J.M."/>
            <person name="Skokan R."/>
            <person name="Toyoda A."/>
            <person name="Suzuki Y."/>
            <person name="Kagoshima H."/>
            <person name="Schijlen E."/>
            <person name="Tajeshwar N."/>
            <person name="Catarino B."/>
            <person name="Hetherington A.J."/>
            <person name="Saltykova A."/>
            <person name="Bonnot C."/>
            <person name="Breuninger H."/>
            <person name="Symeonidi A."/>
            <person name="Radhakrishnan G.V."/>
            <person name="Van Nieuwerburgh F."/>
            <person name="Deforce D."/>
            <person name="Chang C."/>
            <person name="Karol K.G."/>
            <person name="Hedrich R."/>
            <person name="Ulvskov P."/>
            <person name="Glockner G."/>
            <person name="Delwiche C.F."/>
            <person name="Petrasek J."/>
            <person name="Van de Peer Y."/>
            <person name="Friml J."/>
            <person name="Beilby M."/>
            <person name="Dolan L."/>
            <person name="Kohara Y."/>
            <person name="Sugano S."/>
            <person name="Fujiyama A."/>
            <person name="Delaux P.-M."/>
            <person name="Quint M."/>
            <person name="TheiBen G."/>
            <person name="Hagemann M."/>
            <person name="Harholt J."/>
            <person name="Dunand C."/>
            <person name="Zachgo S."/>
            <person name="Langdale J."/>
            <person name="Maumus F."/>
            <person name="Straeten D.V.D."/>
            <person name="Gould S.B."/>
            <person name="Rensing S.A."/>
        </authorList>
    </citation>
    <scope>NUCLEOTIDE SEQUENCE [LARGE SCALE GENOMIC DNA]</scope>
    <source>
        <strain evidence="2 3">S276</strain>
    </source>
</reference>
<feature type="region of interest" description="Disordered" evidence="1">
    <location>
        <begin position="35"/>
        <end position="62"/>
    </location>
</feature>
<evidence type="ECO:0000313" key="2">
    <source>
        <dbReference type="EMBL" id="GBG60764.1"/>
    </source>
</evidence>
<evidence type="ECO:0000313" key="3">
    <source>
        <dbReference type="Proteomes" id="UP000265515"/>
    </source>
</evidence>
<dbReference type="Proteomes" id="UP000265515">
    <property type="component" value="Unassembled WGS sequence"/>
</dbReference>
<dbReference type="Gramene" id="GBG60764">
    <property type="protein sequence ID" value="GBG60764"/>
    <property type="gene ID" value="CBR_g12502"/>
</dbReference>
<comment type="caution">
    <text evidence="2">The sequence shown here is derived from an EMBL/GenBank/DDBJ whole genome shotgun (WGS) entry which is preliminary data.</text>
</comment>
<evidence type="ECO:0000256" key="1">
    <source>
        <dbReference type="SAM" id="MobiDB-lite"/>
    </source>
</evidence>
<protein>
    <submittedName>
        <fullName evidence="2">Uncharacterized protein</fullName>
    </submittedName>
</protein>
<dbReference type="AlphaFoldDB" id="A0A388JSG9"/>
<gene>
    <name evidence="2" type="ORF">CBR_g12502</name>
</gene>